<keyword evidence="2" id="KW-0698">rRNA processing</keyword>
<proteinExistence type="inferred from homology"/>
<dbReference type="AlphaFoldDB" id="A0A3M7GCF8"/>
<comment type="similarity">
    <text evidence="1">Belongs to the TSR2 family.</text>
</comment>
<gene>
    <name evidence="4" type="ORF">D0860_08438</name>
</gene>
<dbReference type="InterPro" id="IPR019398">
    <property type="entry name" value="Pre-rRNA_process_TSR2"/>
</dbReference>
<feature type="region of interest" description="Disordered" evidence="3">
    <location>
        <begin position="187"/>
        <end position="246"/>
    </location>
</feature>
<comment type="caution">
    <text evidence="4">The sequence shown here is derived from an EMBL/GenBank/DDBJ whole genome shotgun (WGS) entry which is preliminary data.</text>
</comment>
<accession>A0A3M7GCF8</accession>
<dbReference type="PANTHER" id="PTHR21250">
    <property type="entry name" value="PRE-RRNA-PROCESSING PROTEIN TSR2 HOMOLOG"/>
    <property type="match status" value="1"/>
</dbReference>
<evidence type="ECO:0008006" key="6">
    <source>
        <dbReference type="Google" id="ProtNLM"/>
    </source>
</evidence>
<protein>
    <recommendedName>
        <fullName evidence="6">Pre-rRNA-processing protein TSR2</fullName>
    </recommendedName>
</protein>
<evidence type="ECO:0000313" key="5">
    <source>
        <dbReference type="Proteomes" id="UP000280598"/>
    </source>
</evidence>
<evidence type="ECO:0000256" key="1">
    <source>
        <dbReference type="ARBA" id="ARBA00006524"/>
    </source>
</evidence>
<dbReference type="Pfam" id="PF10273">
    <property type="entry name" value="WGG"/>
    <property type="match status" value="1"/>
</dbReference>
<reference evidence="4 5" key="1">
    <citation type="journal article" date="2018" name="BMC Genomics">
        <title>Genomic evidence for intraspecific hybridization in a clonal and extremely halotolerant yeast.</title>
        <authorList>
            <person name="Gostincar C."/>
            <person name="Stajich J.E."/>
            <person name="Zupancic J."/>
            <person name="Zalar P."/>
            <person name="Gunde-Cimerman N."/>
        </authorList>
    </citation>
    <scope>NUCLEOTIDE SEQUENCE [LARGE SCALE GENOMIC DNA]</scope>
    <source>
        <strain evidence="4 5">EXF-562</strain>
    </source>
</reference>
<feature type="compositionally biased region" description="Acidic residues" evidence="3">
    <location>
        <begin position="187"/>
        <end position="213"/>
    </location>
</feature>
<dbReference type="GO" id="GO:0006364">
    <property type="term" value="P:rRNA processing"/>
    <property type="evidence" value="ECO:0007669"/>
    <property type="project" value="UniProtKB-KW"/>
</dbReference>
<evidence type="ECO:0000313" key="4">
    <source>
        <dbReference type="EMBL" id="RMY98788.1"/>
    </source>
</evidence>
<sequence>MEACIFTLDKQPQLQLYNAALSTAPHPSPIFSKFPIKMSSQAQPGPSSAPAPGGGVTLPPTPEKLQQSFDYGIWYALSLWPALNVACSNHWGGESTLDKKDWFAGAVSDLFTQRPDIDYEDVECFLLQVMQDEFDCNVEDDTEVEVTKTIMALKKKLVEEKDLTPFRELERRYKNRGQMKMNIQVVENEDDEDDDEEWEGFGDDQDVVMDTDEAPQLTAAPTMPKVKEEPEVDDDGFTKVQGKKKR</sequence>
<name>A0A3M7GCF8_HORWE</name>
<feature type="region of interest" description="Disordered" evidence="3">
    <location>
        <begin position="39"/>
        <end position="61"/>
    </location>
</feature>
<evidence type="ECO:0000256" key="3">
    <source>
        <dbReference type="SAM" id="MobiDB-lite"/>
    </source>
</evidence>
<dbReference type="EMBL" id="QWIS01000302">
    <property type="protein sequence ID" value="RMY98788.1"/>
    <property type="molecule type" value="Genomic_DNA"/>
</dbReference>
<dbReference type="Proteomes" id="UP000280598">
    <property type="component" value="Unassembled WGS sequence"/>
</dbReference>
<dbReference type="VEuPathDB" id="FungiDB:BTJ68_15201"/>
<evidence type="ECO:0000256" key="2">
    <source>
        <dbReference type="ARBA" id="ARBA00022552"/>
    </source>
</evidence>
<feature type="compositionally biased region" description="Low complexity" evidence="3">
    <location>
        <begin position="39"/>
        <end position="51"/>
    </location>
</feature>
<organism evidence="4 5">
    <name type="scientific">Hortaea werneckii</name>
    <name type="common">Black yeast</name>
    <name type="synonym">Cladosporium werneckii</name>
    <dbReference type="NCBI Taxonomy" id="91943"/>
    <lineage>
        <taxon>Eukaryota</taxon>
        <taxon>Fungi</taxon>
        <taxon>Dikarya</taxon>
        <taxon>Ascomycota</taxon>
        <taxon>Pezizomycotina</taxon>
        <taxon>Dothideomycetes</taxon>
        <taxon>Dothideomycetidae</taxon>
        <taxon>Mycosphaerellales</taxon>
        <taxon>Teratosphaeriaceae</taxon>
        <taxon>Hortaea</taxon>
    </lineage>
</organism>